<evidence type="ECO:0000256" key="1">
    <source>
        <dbReference type="SAM" id="MobiDB-lite"/>
    </source>
</evidence>
<keyword evidence="4" id="KW-1185">Reference proteome</keyword>
<feature type="region of interest" description="Disordered" evidence="1">
    <location>
        <begin position="307"/>
        <end position="423"/>
    </location>
</feature>
<sequence>MLIIKPLGASMVYVQGTLDNFSPAGTATYSVECSLEPSDAGGVMESIVTSARGNYTENVNNFCEGRNLSPSTTYTLNITLESFFGQPPYFDRLLIDPTPVFDLDKTTVIMDYRHIMIQYDSQWDAPPLGLRVTNKTGAKMSLDFTGTSVQWYSYWHRELASGSAEASWRIDDSPFQTFSIPAISPDILATVNDNPPPYIQDLLFKTPDFPFGEHRLEVVHGGPESSRPLVLDHLVIQKSPQTTLNPSPSPSTRAGSIPSDQSTPTNNESNDLSQSAKIAIGVSTSISALIVCIALVFFLFRRRRGSKPEEQLKTVDSEAEQEAPQDSTTISPYQRPESMPRLEHITPAAPDSKGTPITPLLSPYPYEPISSTLSPVVSHSTSSEFQPDSPPPYHNLTHSLSPNCLPQDAPSLSTSDTSNRKNA</sequence>
<dbReference type="Gene3D" id="2.60.120.260">
    <property type="entry name" value="Galactose-binding domain-like"/>
    <property type="match status" value="1"/>
</dbReference>
<feature type="region of interest" description="Disordered" evidence="1">
    <location>
        <begin position="240"/>
        <end position="272"/>
    </location>
</feature>
<organism evidence="3 4">
    <name type="scientific">Panaeolus cyanescens</name>
    <dbReference type="NCBI Taxonomy" id="181874"/>
    <lineage>
        <taxon>Eukaryota</taxon>
        <taxon>Fungi</taxon>
        <taxon>Dikarya</taxon>
        <taxon>Basidiomycota</taxon>
        <taxon>Agaricomycotina</taxon>
        <taxon>Agaricomycetes</taxon>
        <taxon>Agaricomycetidae</taxon>
        <taxon>Agaricales</taxon>
        <taxon>Agaricineae</taxon>
        <taxon>Galeropsidaceae</taxon>
        <taxon>Panaeolus</taxon>
    </lineage>
</organism>
<feature type="transmembrane region" description="Helical" evidence="2">
    <location>
        <begin position="278"/>
        <end position="300"/>
    </location>
</feature>
<dbReference type="EMBL" id="NHTK01001362">
    <property type="protein sequence ID" value="PPQ99343.1"/>
    <property type="molecule type" value="Genomic_DNA"/>
</dbReference>
<accession>A0A409Y8Z9</accession>
<keyword evidence="2" id="KW-1133">Transmembrane helix</keyword>
<feature type="compositionally biased region" description="Basic and acidic residues" evidence="1">
    <location>
        <begin position="307"/>
        <end position="316"/>
    </location>
</feature>
<evidence type="ECO:0000256" key="2">
    <source>
        <dbReference type="SAM" id="Phobius"/>
    </source>
</evidence>
<comment type="caution">
    <text evidence="3">The sequence shown here is derived from an EMBL/GenBank/DDBJ whole genome shotgun (WGS) entry which is preliminary data.</text>
</comment>
<evidence type="ECO:0000313" key="3">
    <source>
        <dbReference type="EMBL" id="PPQ99343.1"/>
    </source>
</evidence>
<dbReference type="Proteomes" id="UP000284842">
    <property type="component" value="Unassembled WGS sequence"/>
</dbReference>
<name>A0A409Y8Z9_9AGAR</name>
<keyword evidence="2" id="KW-0812">Transmembrane</keyword>
<dbReference type="InParanoid" id="A0A409Y8Z9"/>
<gene>
    <name evidence="3" type="ORF">CVT24_009157</name>
</gene>
<dbReference type="AlphaFoldDB" id="A0A409Y8Z9"/>
<feature type="compositionally biased region" description="Polar residues" evidence="1">
    <location>
        <begin position="396"/>
        <end position="423"/>
    </location>
</feature>
<reference evidence="3 4" key="1">
    <citation type="journal article" date="2018" name="Evol. Lett.">
        <title>Horizontal gene cluster transfer increased hallucinogenic mushroom diversity.</title>
        <authorList>
            <person name="Reynolds H.T."/>
            <person name="Vijayakumar V."/>
            <person name="Gluck-Thaler E."/>
            <person name="Korotkin H.B."/>
            <person name="Matheny P.B."/>
            <person name="Slot J.C."/>
        </authorList>
    </citation>
    <scope>NUCLEOTIDE SEQUENCE [LARGE SCALE GENOMIC DNA]</scope>
    <source>
        <strain evidence="3 4">2629</strain>
    </source>
</reference>
<evidence type="ECO:0000313" key="4">
    <source>
        <dbReference type="Proteomes" id="UP000284842"/>
    </source>
</evidence>
<dbReference type="OrthoDB" id="3029306at2759"/>
<proteinExistence type="predicted"/>
<keyword evidence="2" id="KW-0472">Membrane</keyword>
<protein>
    <submittedName>
        <fullName evidence="3">Uncharacterized protein</fullName>
    </submittedName>
</protein>
<feature type="compositionally biased region" description="Polar residues" evidence="1">
    <location>
        <begin position="369"/>
        <end position="386"/>
    </location>
</feature>